<feature type="compositionally biased region" description="Basic and acidic residues" evidence="15">
    <location>
        <begin position="306"/>
        <end position="316"/>
    </location>
</feature>
<dbReference type="Pfam" id="PF20827">
    <property type="entry name" value="PCF11_charged"/>
    <property type="match status" value="1"/>
</dbReference>
<keyword evidence="18" id="KW-1185">Reference proteome</keyword>
<feature type="compositionally biased region" description="Polar residues" evidence="15">
    <location>
        <begin position="171"/>
        <end position="184"/>
    </location>
</feature>
<feature type="non-terminal residue" evidence="17">
    <location>
        <position position="1527"/>
    </location>
</feature>
<keyword evidence="2" id="KW-0488">Methylation</keyword>
<feature type="compositionally biased region" description="Basic residues" evidence="15">
    <location>
        <begin position="489"/>
        <end position="503"/>
    </location>
</feature>
<sequence length="1527" mass="168318">MSTPESSAGSSEAREDACRDYQSSLEDLTFNSKPHINMLTILAEENVPFAKDIVSLIEAQIAKAPASEKLPVMYLMDSIVKNVGREYLTAFTKNLVATFICVFEKVDENTRKSLFKLRSTWDDIFPLKKLYALDVRVNSLDPAWPIKPLPPNVNTSSIHVNPKFLNKSPEESPSPTSAVSSGASTPPAVPEIQKNLTQEQLIRQQLLAKQKQLLELQQKKLELELEQTKAQLAVSLSVQQGSSTIASVPAPSKQHMSPTPHMTVKPPHQTAVQSEKTKPSPSPPLHDMKIVNRDPRLNRMAQHSSHAKDQSHRKEFSSNMTSQSDTKANKTTQAEKQNSSKQEKLKSSEKTQKKELDQSEAKSKSPSPLKNKLPNTKDTKNQECESTKVSEISKRDPRLLKRHLQDKSEGKEEEVKEKRRNIEKKEKEEHKTSEHRPVGSRNKIINGAVQKQDTTTEESEKQSGKQGRSSGRKRSRSRSPKSRSPSTHSPKRRERRSPKKRLRSLSPTSSTPNKIAKIRQIGPKQSHVEEGTQAARDERNSNKRNVKQETRDPRRVKKAQEDRPQETANQHPTKPSPDPKENAENWQGSKSGKRWKSGWEENKNSQQNEEHQALGKSPHQRHRENWPAGKGVLSPRTPKQQHRLSVDANLQIPKELTSASKRELLKKANDRLTSGEITQDEFLMVAHQIRQLFQYQEGKHRCVRDEPRSPFSERFKRARFEDPEKAPFPESSGSRFGGIEAKQRISALMEDRPLFDGSPRQPAARVGVDGPGSPFVDGPATGSSSRIDGPPGQAAMRFEGPLVGAGASQFDGPLAGAGGAGALRFDGPPGQLAGALRFEGTPGQVGGGGPLRFEGPLGQIGGPLRFEGPAGQPVGGPRFEGPGVGLRFESPRGQPSGGLRFEGPHGQPMGPRGQPGGGLRFEGPHGQLLGPHGQPGGGLRFEGPHLQPLGPHGQPGGGLRFEGPHGQPLGPHGPSGGGLRFEGPHGPPGGGLRLEGPGLGPRLIDGPVHQGAGGLRFDGPLGRAGPRFDGCHAAGFDGQPGQLSLLQRFDGIHGQPVARFERAPGQQAQPRFDTAIPQRFDGPHQPASRFDLPLGPQGARFENVANHPASRLEMSPYGQGGPFVEHPGQGYNGPSHGMQFQRPDIFDASSGPNFNGPAGPGAQNFPLRAAGHYFDEKGLMGPQYGNFSNMPMGSNQVSLMPAQPGPYSETQQYLPNPGSFVQNPAGALPHSYPDNHLGQVDVNELFAKLLKTGILKLSKTDSTSAQVNETAAQPAAEEEDDDQNEDQNVPDLTNFMVEELRQRYDSVINRLYTGIQCYSCGMRFTTSQTDVYADHLDWHYRQNRTEKDVSRKITHRRWYYSLTDWIEFEEIADLEERAKSQFFEKAHEEVVLKTQEAAKEKEFQSVPAGPAGAVESCEICQEQFEQYWDEEEEEWHLKNAIRVDEKIYHPSCYEDYQNTSSFECTPSPSKTPVENPLNVVLNIVKQETQESCDSPNVKEEPEDTPTACAEESTPASTDIKTEPDESV</sequence>
<dbReference type="Pfam" id="PF20844">
    <property type="entry name" value="PCF11_RFEG_rpt"/>
    <property type="match status" value="2"/>
</dbReference>
<evidence type="ECO:0000256" key="6">
    <source>
        <dbReference type="ARBA" id="ARBA00022843"/>
    </source>
</evidence>
<dbReference type="InterPro" id="IPR048832">
    <property type="entry name" value="PCF11_charged"/>
</dbReference>
<evidence type="ECO:0000256" key="5">
    <source>
        <dbReference type="ARBA" id="ARBA00022664"/>
    </source>
</evidence>
<evidence type="ECO:0000256" key="13">
    <source>
        <dbReference type="ARBA" id="ARBA00083113"/>
    </source>
</evidence>
<dbReference type="Pfam" id="PF04818">
    <property type="entry name" value="CID"/>
    <property type="match status" value="1"/>
</dbReference>
<evidence type="ECO:0000256" key="4">
    <source>
        <dbReference type="ARBA" id="ARBA00022553"/>
    </source>
</evidence>
<dbReference type="CDD" id="cd16982">
    <property type="entry name" value="CID_Pcf11"/>
    <property type="match status" value="1"/>
</dbReference>
<dbReference type="SUPFAM" id="SSF48464">
    <property type="entry name" value="ENTH/VHS domain"/>
    <property type="match status" value="1"/>
</dbReference>
<feature type="coiled-coil region" evidence="14">
    <location>
        <begin position="206"/>
        <end position="233"/>
    </location>
</feature>
<feature type="region of interest" description="Disordered" evidence="15">
    <location>
        <begin position="889"/>
        <end position="1003"/>
    </location>
</feature>
<accession>A0A7K5YD25</accession>
<feature type="domain" description="CID" evidence="16">
    <location>
        <begin position="13"/>
        <end position="141"/>
    </location>
</feature>
<feature type="compositionally biased region" description="Basic and acidic residues" evidence="15">
    <location>
        <begin position="423"/>
        <end position="437"/>
    </location>
</feature>
<evidence type="ECO:0000256" key="2">
    <source>
        <dbReference type="ARBA" id="ARBA00022481"/>
    </source>
</evidence>
<evidence type="ECO:0000256" key="11">
    <source>
        <dbReference type="ARBA" id="ARBA00063659"/>
    </source>
</evidence>
<dbReference type="Pfam" id="PF21936">
    <property type="entry name" value="Pcf11_C"/>
    <property type="match status" value="1"/>
</dbReference>
<keyword evidence="4" id="KW-0597">Phosphoprotein</keyword>
<feature type="non-terminal residue" evidence="17">
    <location>
        <position position="1"/>
    </location>
</feature>
<feature type="compositionally biased region" description="Gly residues" evidence="15">
    <location>
        <begin position="988"/>
        <end position="999"/>
    </location>
</feature>
<comment type="function">
    <text evidence="10">Component of pre-mRNA cleavage complex II, which promotes transcription termination by RNA polymerase II.</text>
</comment>
<evidence type="ECO:0000256" key="15">
    <source>
        <dbReference type="SAM" id="MobiDB-lite"/>
    </source>
</evidence>
<feature type="compositionally biased region" description="Basic and acidic residues" evidence="15">
    <location>
        <begin position="286"/>
        <end position="297"/>
    </location>
</feature>
<dbReference type="PANTHER" id="PTHR15921">
    <property type="entry name" value="PRE-MRNA CLEAVAGE COMPLEX II"/>
    <property type="match status" value="1"/>
</dbReference>
<evidence type="ECO:0000256" key="8">
    <source>
        <dbReference type="ARBA" id="ARBA00023054"/>
    </source>
</evidence>
<organism evidence="17 18">
    <name type="scientific">Pterocles burchelli</name>
    <dbReference type="NCBI Taxonomy" id="2585816"/>
    <lineage>
        <taxon>Eukaryota</taxon>
        <taxon>Metazoa</taxon>
        <taxon>Chordata</taxon>
        <taxon>Craniata</taxon>
        <taxon>Vertebrata</taxon>
        <taxon>Euteleostomi</taxon>
        <taxon>Archelosauria</taxon>
        <taxon>Archosauria</taxon>
        <taxon>Dinosauria</taxon>
        <taxon>Saurischia</taxon>
        <taxon>Theropoda</taxon>
        <taxon>Coelurosauria</taxon>
        <taxon>Aves</taxon>
        <taxon>Neognathae</taxon>
        <taxon>Neoaves</taxon>
        <taxon>Columbimorphae</taxon>
        <taxon>Pterocliformes</taxon>
        <taxon>Pteroclidae</taxon>
        <taxon>Pterocles</taxon>
    </lineage>
</organism>
<evidence type="ECO:0000256" key="3">
    <source>
        <dbReference type="ARBA" id="ARBA00022499"/>
    </source>
</evidence>
<dbReference type="SMART" id="SM00582">
    <property type="entry name" value="RPR"/>
    <property type="match status" value="1"/>
</dbReference>
<dbReference type="PROSITE" id="PS51391">
    <property type="entry name" value="CID"/>
    <property type="match status" value="1"/>
</dbReference>
<dbReference type="InterPro" id="IPR047415">
    <property type="entry name" value="Pcf11_CID"/>
</dbReference>
<dbReference type="Pfam" id="PF11526">
    <property type="entry name" value="Pfc11_Clp1_ID"/>
    <property type="match status" value="1"/>
</dbReference>
<comment type="caution">
    <text evidence="17">The sequence shown here is derived from an EMBL/GenBank/DDBJ whole genome shotgun (WGS) entry which is preliminary data.</text>
</comment>
<feature type="region of interest" description="Disordered" evidence="15">
    <location>
        <begin position="160"/>
        <end position="189"/>
    </location>
</feature>
<evidence type="ECO:0000256" key="10">
    <source>
        <dbReference type="ARBA" id="ARBA00057101"/>
    </source>
</evidence>
<dbReference type="InterPro" id="IPR006569">
    <property type="entry name" value="CID_dom"/>
</dbReference>
<proteinExistence type="predicted"/>
<gene>
    <name evidence="17" type="primary">Pcf11</name>
    <name evidence="17" type="ORF">PTEBUR_R03625</name>
</gene>
<dbReference type="FunFam" id="1.25.40.90:FF:000015">
    <property type="entry name" value="Pre-mRNA cleavage complex 2 protein Pcf11"/>
    <property type="match status" value="1"/>
</dbReference>
<dbReference type="Gene3D" id="1.25.40.90">
    <property type="match status" value="1"/>
</dbReference>
<comment type="subcellular location">
    <subcellularLocation>
        <location evidence="1">Nucleus</location>
    </subcellularLocation>
</comment>
<protein>
    <recommendedName>
        <fullName evidence="12">Pre-mRNA cleavage complex 2 protein Pcf11</fullName>
    </recommendedName>
    <alternativeName>
        <fullName evidence="13">Pre-mRNA cleavage complex II protein Pcf11</fullName>
    </alternativeName>
</protein>
<feature type="compositionally biased region" description="Acidic residues" evidence="15">
    <location>
        <begin position="1276"/>
        <end position="1285"/>
    </location>
</feature>
<evidence type="ECO:0000313" key="17">
    <source>
        <dbReference type="EMBL" id="NWU62876.1"/>
    </source>
</evidence>
<dbReference type="GO" id="GO:0031124">
    <property type="term" value="P:mRNA 3'-end processing"/>
    <property type="evidence" value="ECO:0007669"/>
    <property type="project" value="InterPro"/>
</dbReference>
<dbReference type="GO" id="GO:0003729">
    <property type="term" value="F:mRNA binding"/>
    <property type="evidence" value="ECO:0007669"/>
    <property type="project" value="InterPro"/>
</dbReference>
<dbReference type="Proteomes" id="UP000522270">
    <property type="component" value="Unassembled WGS sequence"/>
</dbReference>
<evidence type="ECO:0000259" key="16">
    <source>
        <dbReference type="PROSITE" id="PS51391"/>
    </source>
</evidence>
<keyword evidence="6" id="KW-0832">Ubl conjugation</keyword>
<dbReference type="GO" id="GO:0000993">
    <property type="term" value="F:RNA polymerase II complex binding"/>
    <property type="evidence" value="ECO:0007669"/>
    <property type="project" value="InterPro"/>
</dbReference>
<keyword evidence="3" id="KW-1017">Isopeptide bond</keyword>
<dbReference type="PANTHER" id="PTHR15921:SF3">
    <property type="entry name" value="PRE-MRNA CLEAVAGE COMPLEX 2 PROTEIN PCF11"/>
    <property type="match status" value="1"/>
</dbReference>
<feature type="compositionally biased region" description="Basic and acidic residues" evidence="15">
    <location>
        <begin position="341"/>
        <end position="363"/>
    </location>
</feature>
<feature type="compositionally biased region" description="Low complexity" evidence="15">
    <location>
        <begin position="364"/>
        <end position="374"/>
    </location>
</feature>
<feature type="compositionally biased region" description="Basic residues" evidence="15">
    <location>
        <begin position="470"/>
        <end position="481"/>
    </location>
</feature>
<dbReference type="InterPro" id="IPR045154">
    <property type="entry name" value="PCF11-like"/>
</dbReference>
<dbReference type="GO" id="GO:0006369">
    <property type="term" value="P:termination of RNA polymerase II transcription"/>
    <property type="evidence" value="ECO:0007669"/>
    <property type="project" value="InterPro"/>
</dbReference>
<dbReference type="InterPro" id="IPR048830">
    <property type="entry name" value="PCF11_helical"/>
</dbReference>
<dbReference type="InterPro" id="IPR008942">
    <property type="entry name" value="ENTH_VHS"/>
</dbReference>
<evidence type="ECO:0000313" key="18">
    <source>
        <dbReference type="Proteomes" id="UP000522270"/>
    </source>
</evidence>
<dbReference type="InterPro" id="IPR048829">
    <property type="entry name" value="PCF11_RFEG_rpt"/>
</dbReference>
<feature type="region of interest" description="Disordered" evidence="15">
    <location>
        <begin position="753"/>
        <end position="773"/>
    </location>
</feature>
<feature type="compositionally biased region" description="Polar residues" evidence="15">
    <location>
        <begin position="317"/>
        <end position="334"/>
    </location>
</feature>
<dbReference type="GO" id="GO:0005737">
    <property type="term" value="C:cytoplasm"/>
    <property type="evidence" value="ECO:0007669"/>
    <property type="project" value="TreeGrafter"/>
</dbReference>
<feature type="compositionally biased region" description="Basic and acidic residues" evidence="15">
    <location>
        <begin position="597"/>
        <end position="613"/>
    </location>
</feature>
<evidence type="ECO:0000256" key="1">
    <source>
        <dbReference type="ARBA" id="ARBA00004123"/>
    </source>
</evidence>
<keyword evidence="9" id="KW-0539">Nucleus</keyword>
<keyword evidence="8 14" id="KW-0175">Coiled coil</keyword>
<feature type="region of interest" description="Disordered" evidence="15">
    <location>
        <begin position="1261"/>
        <end position="1289"/>
    </location>
</feature>
<evidence type="ECO:0000256" key="9">
    <source>
        <dbReference type="ARBA" id="ARBA00023242"/>
    </source>
</evidence>
<dbReference type="EMBL" id="VYZE01000076">
    <property type="protein sequence ID" value="NWU62876.1"/>
    <property type="molecule type" value="Genomic_DNA"/>
</dbReference>
<name>A0A7K5YD25_9AVES</name>
<dbReference type="OrthoDB" id="343582at2759"/>
<feature type="compositionally biased region" description="Basic and acidic residues" evidence="15">
    <location>
        <begin position="526"/>
        <end position="565"/>
    </location>
</feature>
<feature type="compositionally biased region" description="Basic and acidic residues" evidence="15">
    <location>
        <begin position="375"/>
        <end position="417"/>
    </location>
</feature>
<keyword evidence="7" id="KW-0007">Acetylation</keyword>
<evidence type="ECO:0000256" key="12">
    <source>
        <dbReference type="ARBA" id="ARBA00068814"/>
    </source>
</evidence>
<reference evidence="17 18" key="1">
    <citation type="submission" date="2019-09" db="EMBL/GenBank/DDBJ databases">
        <title>Bird 10,000 Genomes (B10K) Project - Family phase.</title>
        <authorList>
            <person name="Zhang G."/>
        </authorList>
    </citation>
    <scope>NUCLEOTIDE SEQUENCE [LARGE SCALE GENOMIC DNA]</scope>
    <source>
        <strain evidence="17">B10K-DU-027-49</strain>
        <tissue evidence="17">Muscle</tissue>
    </source>
</reference>
<comment type="subunit">
    <text evidence="11">Associates with the phosphorylated CTD domain of POLR2A /RNA polymerase II.</text>
</comment>
<dbReference type="Pfam" id="PF20845">
    <property type="entry name" value="Pcf11_helical"/>
    <property type="match status" value="1"/>
</dbReference>
<feature type="region of interest" description="Disordered" evidence="15">
    <location>
        <begin position="246"/>
        <end position="646"/>
    </location>
</feature>
<evidence type="ECO:0000256" key="7">
    <source>
        <dbReference type="ARBA" id="ARBA00022990"/>
    </source>
</evidence>
<feature type="region of interest" description="Disordered" evidence="15">
    <location>
        <begin position="1488"/>
        <end position="1527"/>
    </location>
</feature>
<keyword evidence="5" id="KW-0507">mRNA processing</keyword>
<dbReference type="InterPro" id="IPR021605">
    <property type="entry name" value="Pcf11_Clp1-ID"/>
</dbReference>
<evidence type="ECO:0000256" key="14">
    <source>
        <dbReference type="SAM" id="Coils"/>
    </source>
</evidence>
<dbReference type="GO" id="GO:0005849">
    <property type="term" value="C:mRNA cleavage factor complex"/>
    <property type="evidence" value="ECO:0007669"/>
    <property type="project" value="InterPro"/>
</dbReference>
<dbReference type="InterPro" id="IPR054127">
    <property type="entry name" value="Pcf11_C"/>
</dbReference>